<feature type="compositionally biased region" description="Low complexity" evidence="1">
    <location>
        <begin position="14"/>
        <end position="29"/>
    </location>
</feature>
<feature type="compositionally biased region" description="Basic and acidic residues" evidence="1">
    <location>
        <begin position="305"/>
        <end position="317"/>
    </location>
</feature>
<feature type="compositionally biased region" description="Basic and acidic residues" evidence="1">
    <location>
        <begin position="98"/>
        <end position="127"/>
    </location>
</feature>
<evidence type="ECO:0000313" key="2">
    <source>
        <dbReference type="EMBL" id="KAL1630376.1"/>
    </source>
</evidence>
<name>A0ABR3SUX4_9PEZI</name>
<proteinExistence type="predicted"/>
<sequence>MSPPPDLASDSGYSSRTAATKSSADSAKSSSDRRGSPVKTEAPPAVPDAPTPTKTRSKQSESSKKKAVQARESSKSSKTTKPSKSSKNTKPVVVRQSSTRDRTTSMSRSRRDSVGAECRDPNCDKCLGRPRVRPSPLNTAMDINYPPFTPQSPRLPSSPSRVPYGDYPPIQTQIAGSRRPSIYSQGRPTSYHGGSSLTDRYTPYAQFGSTYGSGPPPTMYNHQYAAIVGSTPAGYYNRVPPSPISGSFDGRPPMPRGISDGFAARPAAQNDPRNLPNPRYAPPGLVAAQYRQHEEESSEEEDAEGYYRYEPAPDRRIMAPPSLPLERRRPSLRSHTTSNIQQIRPTSVGYNDRNDYDYEEDQAAMARSLQLPPPPARRQSVGGSSDRRGYYATSSRGDPVLVQPARSDRPRDPERERVRRNTMYNMNVVPTLRLDEKTLNREAKADDRKRGKLDNKVDKVEAYLNSMGTGYGAVVDSLRTNATRGRASSNAARTRTNSNSQNSRDDISRVSDGSRGTTTTRKTVKGGDVTIRLDGDDVTFEGNMDGKMVKFTNGDEGNRQIIIADARGRENKYLTEGSRVTTNTSSSKSRSDRDGGRPRGNSRSGYDRDPERERREQREQRAAKQRRRVSYVDDPYRSWER</sequence>
<organism evidence="2 3">
    <name type="scientific">Neofusicoccum ribis</name>
    <dbReference type="NCBI Taxonomy" id="45134"/>
    <lineage>
        <taxon>Eukaryota</taxon>
        <taxon>Fungi</taxon>
        <taxon>Dikarya</taxon>
        <taxon>Ascomycota</taxon>
        <taxon>Pezizomycotina</taxon>
        <taxon>Dothideomycetes</taxon>
        <taxon>Dothideomycetes incertae sedis</taxon>
        <taxon>Botryosphaeriales</taxon>
        <taxon>Botryosphaeriaceae</taxon>
        <taxon>Neofusicoccum</taxon>
    </lineage>
</organism>
<dbReference type="Proteomes" id="UP001521116">
    <property type="component" value="Unassembled WGS sequence"/>
</dbReference>
<feature type="compositionally biased region" description="Basic and acidic residues" evidence="1">
    <location>
        <begin position="406"/>
        <end position="419"/>
    </location>
</feature>
<feature type="region of interest" description="Disordered" evidence="1">
    <location>
        <begin position="1"/>
        <end position="197"/>
    </location>
</feature>
<feature type="region of interest" description="Disordered" evidence="1">
    <location>
        <begin position="482"/>
        <end position="553"/>
    </location>
</feature>
<feature type="compositionally biased region" description="Basic and acidic residues" evidence="1">
    <location>
        <begin position="630"/>
        <end position="641"/>
    </location>
</feature>
<feature type="compositionally biased region" description="Polar residues" evidence="1">
    <location>
        <begin position="482"/>
        <end position="502"/>
    </location>
</feature>
<feature type="compositionally biased region" description="Low complexity" evidence="1">
    <location>
        <begin position="510"/>
        <end position="530"/>
    </location>
</feature>
<gene>
    <name evidence="2" type="ORF">SLS56_004903</name>
</gene>
<evidence type="ECO:0000313" key="3">
    <source>
        <dbReference type="Proteomes" id="UP001521116"/>
    </source>
</evidence>
<dbReference type="EMBL" id="JAJVDC020000047">
    <property type="protein sequence ID" value="KAL1630376.1"/>
    <property type="molecule type" value="Genomic_DNA"/>
</dbReference>
<feature type="compositionally biased region" description="Basic and acidic residues" evidence="1">
    <location>
        <begin position="605"/>
        <end position="622"/>
    </location>
</feature>
<keyword evidence="3" id="KW-1185">Reference proteome</keyword>
<feature type="compositionally biased region" description="Polar residues" evidence="1">
    <location>
        <begin position="182"/>
        <end position="197"/>
    </location>
</feature>
<reference evidence="2 3" key="1">
    <citation type="submission" date="2024-02" db="EMBL/GenBank/DDBJ databases">
        <title>De novo assembly and annotation of 12 fungi associated with fruit tree decline syndrome in Ontario, Canada.</title>
        <authorList>
            <person name="Sulman M."/>
            <person name="Ellouze W."/>
            <person name="Ilyukhin E."/>
        </authorList>
    </citation>
    <scope>NUCLEOTIDE SEQUENCE [LARGE SCALE GENOMIC DNA]</scope>
    <source>
        <strain evidence="2 3">M1-105</strain>
    </source>
</reference>
<feature type="compositionally biased region" description="Polar residues" evidence="1">
    <location>
        <begin position="335"/>
        <end position="349"/>
    </location>
</feature>
<accession>A0ABR3SUX4</accession>
<feature type="compositionally biased region" description="Low complexity" evidence="1">
    <location>
        <begin position="151"/>
        <end position="163"/>
    </location>
</feature>
<protein>
    <submittedName>
        <fullName evidence="2">Uncharacterized protein</fullName>
    </submittedName>
</protein>
<feature type="region of interest" description="Disordered" evidence="1">
    <location>
        <begin position="573"/>
        <end position="641"/>
    </location>
</feature>
<feature type="region of interest" description="Disordered" evidence="1">
    <location>
        <begin position="367"/>
        <end position="423"/>
    </location>
</feature>
<comment type="caution">
    <text evidence="2">The sequence shown here is derived from an EMBL/GenBank/DDBJ whole genome shotgun (WGS) entry which is preliminary data.</text>
</comment>
<feature type="compositionally biased region" description="Low complexity" evidence="1">
    <location>
        <begin position="578"/>
        <end position="588"/>
    </location>
</feature>
<feature type="region of interest" description="Disordered" evidence="1">
    <location>
        <begin position="244"/>
        <end position="354"/>
    </location>
</feature>
<feature type="compositionally biased region" description="Low complexity" evidence="1">
    <location>
        <begin position="76"/>
        <end position="97"/>
    </location>
</feature>
<evidence type="ECO:0000256" key="1">
    <source>
        <dbReference type="SAM" id="MobiDB-lite"/>
    </source>
</evidence>